<dbReference type="InterPro" id="IPR038136">
    <property type="entry name" value="CofD-like_dom_sf"/>
</dbReference>
<dbReference type="RefSeq" id="WP_012625583.1">
    <property type="nucleotide sequence ID" value="NZ_FPIW01000002.1"/>
</dbReference>
<dbReference type="Proteomes" id="UP000182680">
    <property type="component" value="Unassembled WGS sequence"/>
</dbReference>
<dbReference type="PANTHER" id="PTHR30135">
    <property type="entry name" value="UNCHARACTERIZED PROTEIN YVCK-RELATED"/>
    <property type="match status" value="1"/>
</dbReference>
<dbReference type="InterPro" id="IPR010119">
    <property type="entry name" value="Gluconeogen_factor"/>
</dbReference>
<protein>
    <submittedName>
        <fullName evidence="2">CofD-related protein, GAK system</fullName>
    </submittedName>
</protein>
<dbReference type="NCBIfam" id="TIGR04357">
    <property type="entry name" value="CofD_rel_GAK"/>
    <property type="match status" value="1"/>
</dbReference>
<name>A0AA94L0X2_DESDE</name>
<gene>
    <name evidence="2" type="ORF">SAMN02910291_00021</name>
</gene>
<dbReference type="Gene3D" id="3.40.50.10680">
    <property type="entry name" value="CofD-like domains"/>
    <property type="match status" value="1"/>
</dbReference>
<dbReference type="OMA" id="IHLITPF"/>
<proteinExistence type="predicted"/>
<sequence length="412" mass="44213">MSGLPAHPAFPALGPRLTFFTGGTALRALSRELTRHTHNSVHLVTTFDSGGSSAALRQAFAMPAMGDIRNRLLALADSSVVPAAVLDFCAGRLPSRKEFSAGGEGSATGGKDPAHILRRQLVETGRAGHPVWAGMPGVFADALRLHLNFFLQRMPPDFDPYRACFGNLVLAGGYLHHKRDFGPVLAFFSRLLQTRGVVRPIVNESLHLAAELDDGSILVGQHRFKNLPRPVKRLFLTVHEPERLDTSDCSQLAATACRPPLAPASSVYLGSAGAICYPMGSFYTSVLANLLPQGVGRTVADARCPKIFIPNSGGDAELSGLGIAGQAAMILRHLREDAPDAATGQLLHYVLADSRHGRYEGGLGPEVQRAVEDMGVRLIDRPLVYENDPQHHDPVLTARALFELLPGNAAEI</sequence>
<organism evidence="2 3">
    <name type="scientific">Desulfovibrio desulfuricans</name>
    <dbReference type="NCBI Taxonomy" id="876"/>
    <lineage>
        <taxon>Bacteria</taxon>
        <taxon>Pseudomonadati</taxon>
        <taxon>Thermodesulfobacteriota</taxon>
        <taxon>Desulfovibrionia</taxon>
        <taxon>Desulfovibrionales</taxon>
        <taxon>Desulfovibrionaceae</taxon>
        <taxon>Desulfovibrio</taxon>
    </lineage>
</organism>
<reference evidence="3" key="1">
    <citation type="submission" date="2016-11" db="EMBL/GenBank/DDBJ databases">
        <authorList>
            <person name="Jaros S."/>
            <person name="Januszkiewicz K."/>
            <person name="Wedrychowicz H."/>
        </authorList>
    </citation>
    <scope>NUCLEOTIDE SEQUENCE [LARGE SCALE GENOMIC DNA]</scope>
    <source>
        <strain evidence="3">DSM 7057</strain>
    </source>
</reference>
<accession>A0AA94L0X2</accession>
<keyword evidence="1" id="KW-0963">Cytoplasm</keyword>
<dbReference type="Pfam" id="PF01933">
    <property type="entry name" value="CofD"/>
    <property type="match status" value="1"/>
</dbReference>
<dbReference type="EMBL" id="FPIW01000002">
    <property type="protein sequence ID" value="SFW11485.1"/>
    <property type="molecule type" value="Genomic_DNA"/>
</dbReference>
<dbReference type="InterPro" id="IPR027591">
    <property type="entry name" value="CofD-rel_GAK"/>
</dbReference>
<dbReference type="CDD" id="cd07187">
    <property type="entry name" value="YvcK_like"/>
    <property type="match status" value="1"/>
</dbReference>
<evidence type="ECO:0000313" key="3">
    <source>
        <dbReference type="Proteomes" id="UP000182680"/>
    </source>
</evidence>
<dbReference type="InterPro" id="IPR002882">
    <property type="entry name" value="CofD"/>
</dbReference>
<dbReference type="SUPFAM" id="SSF142338">
    <property type="entry name" value="CofD-like"/>
    <property type="match status" value="1"/>
</dbReference>
<evidence type="ECO:0000256" key="1">
    <source>
        <dbReference type="ARBA" id="ARBA00022490"/>
    </source>
</evidence>
<evidence type="ECO:0000313" key="2">
    <source>
        <dbReference type="EMBL" id="SFW11485.1"/>
    </source>
</evidence>
<dbReference type="AlphaFoldDB" id="A0AA94L0X2"/>
<dbReference type="PANTHER" id="PTHR30135:SF3">
    <property type="entry name" value="GLUCONEOGENESIS FACTOR-RELATED"/>
    <property type="match status" value="1"/>
</dbReference>
<dbReference type="GO" id="GO:0043743">
    <property type="term" value="F:LPPG:FO 2-phospho-L-lactate transferase activity"/>
    <property type="evidence" value="ECO:0007669"/>
    <property type="project" value="InterPro"/>
</dbReference>
<comment type="caution">
    <text evidence="2">The sequence shown here is derived from an EMBL/GenBank/DDBJ whole genome shotgun (WGS) entry which is preliminary data.</text>
</comment>